<feature type="transmembrane region" description="Helical" evidence="1">
    <location>
        <begin position="106"/>
        <end position="126"/>
    </location>
</feature>
<feature type="transmembrane region" description="Helical" evidence="1">
    <location>
        <begin position="222"/>
        <end position="243"/>
    </location>
</feature>
<dbReference type="Proteomes" id="UP000245870">
    <property type="component" value="Unassembled WGS sequence"/>
</dbReference>
<dbReference type="InterPro" id="IPR045726">
    <property type="entry name" value="DUF6080"/>
</dbReference>
<evidence type="ECO:0000313" key="3">
    <source>
        <dbReference type="Proteomes" id="UP000245870"/>
    </source>
</evidence>
<keyword evidence="3" id="KW-1185">Reference proteome</keyword>
<feature type="transmembrane region" description="Helical" evidence="1">
    <location>
        <begin position="193"/>
        <end position="216"/>
    </location>
</feature>
<keyword evidence="1" id="KW-0472">Membrane</keyword>
<keyword evidence="1" id="KW-1133">Transmembrane helix</keyword>
<protein>
    <recommendedName>
        <fullName evidence="4">Dolichyl-phosphate-mannose-protein mannosyltransferase</fullName>
    </recommendedName>
</protein>
<feature type="transmembrane region" description="Helical" evidence="1">
    <location>
        <begin position="373"/>
        <end position="392"/>
    </location>
</feature>
<dbReference type="AlphaFoldDB" id="A0A2U0U505"/>
<evidence type="ECO:0000313" key="2">
    <source>
        <dbReference type="EMBL" id="PVX52713.1"/>
    </source>
</evidence>
<reference evidence="2 3" key="1">
    <citation type="submission" date="2018-05" db="EMBL/GenBank/DDBJ databases">
        <title>Genomic Encyclopedia of Type Strains, Phase IV (KMG-IV): sequencing the most valuable type-strain genomes for metagenomic binning, comparative biology and taxonomic classification.</title>
        <authorList>
            <person name="Goeker M."/>
        </authorList>
    </citation>
    <scope>NUCLEOTIDE SEQUENCE [LARGE SCALE GENOMIC DNA]</scope>
    <source>
        <strain evidence="2 3">DSM 100333</strain>
    </source>
</reference>
<comment type="caution">
    <text evidence="2">The sequence shown here is derived from an EMBL/GenBank/DDBJ whole genome shotgun (WGS) entry which is preliminary data.</text>
</comment>
<dbReference type="EMBL" id="QENY01000014">
    <property type="protein sequence ID" value="PVX52713.1"/>
    <property type="molecule type" value="Genomic_DNA"/>
</dbReference>
<sequence>MKKILDIFRLKQEERIPTLVATLLMAALIALPIYAYSDALTPISDNFRKIVIAHFRISGFDPLSYLVLTDWGTFYNVYRHPLLAFFMYPPYLLNQALTWLTGHNCAIYVMGALQLLCSCYSFVFMYRILREIIGLKRIETIVMSYYLFSLAYVMVTFISPDHFAMSMPVLIMTLYISGICIKKRRALTIWQTVLLFALTAGISLNNGLKTFMAALFCNGKRFFRLKYLLLAVIAPSLLIWLFARFEYRKFVWPAEMARKEAKMKKDKAWRDKVYTQYRDTTKLTDTAQIRANVNQYINQKISAKYKRDHQKAWMVNKGKPIAKGEFMSWTDKTTSRWETIVENLFGESIQLHSKHLLEDTLVQRPLIVKYGAWYFYCIELIVVLLFVCGIIAGARSRFLWLVMSFFGFDMLLHMGLGFGINEVYIMSAHWIYAIPIATSCLLKRSQGVARHALLVILTLLTIYLWSYNATLVVQYFT</sequence>
<keyword evidence="1" id="KW-0812">Transmembrane</keyword>
<dbReference type="RefSeq" id="WP_116616841.1">
    <property type="nucleotide sequence ID" value="NZ_QENY01000014.1"/>
</dbReference>
<accession>A0A2U0U505</accession>
<evidence type="ECO:0000256" key="1">
    <source>
        <dbReference type="SAM" id="Phobius"/>
    </source>
</evidence>
<evidence type="ECO:0008006" key="4">
    <source>
        <dbReference type="Google" id="ProtNLM"/>
    </source>
</evidence>
<dbReference type="OrthoDB" id="996712at2"/>
<feature type="transmembrane region" description="Helical" evidence="1">
    <location>
        <begin position="452"/>
        <end position="476"/>
    </location>
</feature>
<name>A0A2U0U505_9BACT</name>
<proteinExistence type="predicted"/>
<feature type="transmembrane region" description="Helical" evidence="1">
    <location>
        <begin position="138"/>
        <end position="157"/>
    </location>
</feature>
<organism evidence="2 3">
    <name type="scientific">Hallella colorans</name>
    <dbReference type="NCBI Taxonomy" id="1703337"/>
    <lineage>
        <taxon>Bacteria</taxon>
        <taxon>Pseudomonadati</taxon>
        <taxon>Bacteroidota</taxon>
        <taxon>Bacteroidia</taxon>
        <taxon>Bacteroidales</taxon>
        <taxon>Prevotellaceae</taxon>
        <taxon>Hallella</taxon>
    </lineage>
</organism>
<gene>
    <name evidence="2" type="ORF">C7379_11460</name>
</gene>
<feature type="transmembrane region" description="Helical" evidence="1">
    <location>
        <begin position="163"/>
        <end position="181"/>
    </location>
</feature>
<feature type="transmembrane region" description="Helical" evidence="1">
    <location>
        <begin position="16"/>
        <end position="36"/>
    </location>
</feature>
<dbReference type="Pfam" id="PF19558">
    <property type="entry name" value="DUF6080"/>
    <property type="match status" value="1"/>
</dbReference>